<name>A0A7S0IXW2_9EUKA</name>
<feature type="compositionally biased region" description="Low complexity" evidence="1">
    <location>
        <begin position="235"/>
        <end position="246"/>
    </location>
</feature>
<proteinExistence type="predicted"/>
<dbReference type="Gene3D" id="3.90.70.80">
    <property type="match status" value="1"/>
</dbReference>
<evidence type="ECO:0008006" key="3">
    <source>
        <dbReference type="Google" id="ProtNLM"/>
    </source>
</evidence>
<evidence type="ECO:0000256" key="1">
    <source>
        <dbReference type="SAM" id="MobiDB-lite"/>
    </source>
</evidence>
<protein>
    <recommendedName>
        <fullName evidence="3">OTU domain-containing protein</fullName>
    </recommendedName>
</protein>
<sequence length="338" mass="36321">MQPAARERERSAPAAREGTLDMLMSRSSAVRARLMNDAKVSIDYIEACGDCFYMAIEAALSEHDGWHPHYAVAQQRLLVAQQMTEETFQLYTLLHTQRAEGFHFMKGVDSLEALRRRVKLRGQKVGAHKCVWADGFAMETIANCFRVLLLVIDERSAQKFTRISPAAKGGEREGGEGVLDAEQNTVLLHASTREHMNLIRYDGKKLPQLGDLPVQLRQLWGIRGVRGGAAAPLDGGVASRGASSAGDGRGGGGRSSRRALMQGGRRAARGGGGGAISRKRTAAAAAAAAAALCAGGTREERARRRYLLRELAHEMHAHERDSVELGGAAGGSAAAELT</sequence>
<organism evidence="2">
    <name type="scientific">Calcidiscus leptoporus</name>
    <dbReference type="NCBI Taxonomy" id="127549"/>
    <lineage>
        <taxon>Eukaryota</taxon>
        <taxon>Haptista</taxon>
        <taxon>Haptophyta</taxon>
        <taxon>Prymnesiophyceae</taxon>
        <taxon>Coccolithales</taxon>
        <taxon>Calcidiscaceae</taxon>
        <taxon>Calcidiscus</taxon>
    </lineage>
</organism>
<dbReference type="AlphaFoldDB" id="A0A7S0IXW2"/>
<reference evidence="2" key="1">
    <citation type="submission" date="2021-01" db="EMBL/GenBank/DDBJ databases">
        <authorList>
            <person name="Corre E."/>
            <person name="Pelletier E."/>
            <person name="Niang G."/>
            <person name="Scheremetjew M."/>
            <person name="Finn R."/>
            <person name="Kale V."/>
            <person name="Holt S."/>
            <person name="Cochrane G."/>
            <person name="Meng A."/>
            <person name="Brown T."/>
            <person name="Cohen L."/>
        </authorList>
    </citation>
    <scope>NUCLEOTIDE SEQUENCE</scope>
    <source>
        <strain evidence="2">RCC1130</strain>
    </source>
</reference>
<dbReference type="EMBL" id="HBER01020781">
    <property type="protein sequence ID" value="CAD8535220.1"/>
    <property type="molecule type" value="Transcribed_RNA"/>
</dbReference>
<gene>
    <name evidence="2" type="ORF">CLEP1334_LOCUS10500</name>
</gene>
<evidence type="ECO:0000313" key="2">
    <source>
        <dbReference type="EMBL" id="CAD8535220.1"/>
    </source>
</evidence>
<accession>A0A7S0IXW2</accession>
<feature type="region of interest" description="Disordered" evidence="1">
    <location>
        <begin position="233"/>
        <end position="275"/>
    </location>
</feature>